<dbReference type="AlphaFoldDB" id="A0A1I7W8P3"/>
<organism evidence="1 2">
    <name type="scientific">Heterorhabditis bacteriophora</name>
    <name type="common">Entomopathogenic nematode worm</name>
    <dbReference type="NCBI Taxonomy" id="37862"/>
    <lineage>
        <taxon>Eukaryota</taxon>
        <taxon>Metazoa</taxon>
        <taxon>Ecdysozoa</taxon>
        <taxon>Nematoda</taxon>
        <taxon>Chromadorea</taxon>
        <taxon>Rhabditida</taxon>
        <taxon>Rhabditina</taxon>
        <taxon>Rhabditomorpha</taxon>
        <taxon>Strongyloidea</taxon>
        <taxon>Heterorhabditidae</taxon>
        <taxon>Heterorhabditis</taxon>
    </lineage>
</organism>
<proteinExistence type="predicted"/>
<protein>
    <submittedName>
        <fullName evidence="2">Ovule protein</fullName>
    </submittedName>
</protein>
<name>A0A1I7W8P3_HETBA</name>
<dbReference type="Proteomes" id="UP000095283">
    <property type="component" value="Unplaced"/>
</dbReference>
<keyword evidence="1" id="KW-1185">Reference proteome</keyword>
<accession>A0A1I7W8P3</accession>
<sequence length="64" mass="7403">MTPETCSAYIGTIFKRMRDVINSCFLRFVNCLVILKEAVSIFHHLIIPQPYPHTFHSFTIDDSS</sequence>
<reference evidence="2" key="1">
    <citation type="submission" date="2016-11" db="UniProtKB">
        <authorList>
            <consortium name="WormBaseParasite"/>
        </authorList>
    </citation>
    <scope>IDENTIFICATION</scope>
</reference>
<evidence type="ECO:0000313" key="2">
    <source>
        <dbReference type="WBParaSite" id="Hba_01016"/>
    </source>
</evidence>
<dbReference type="WBParaSite" id="Hba_01016">
    <property type="protein sequence ID" value="Hba_01016"/>
    <property type="gene ID" value="Hba_01016"/>
</dbReference>
<evidence type="ECO:0000313" key="1">
    <source>
        <dbReference type="Proteomes" id="UP000095283"/>
    </source>
</evidence>